<dbReference type="PROSITE" id="PS00232">
    <property type="entry name" value="CADHERIN_1"/>
    <property type="match status" value="1"/>
</dbReference>
<dbReference type="GO" id="GO:0005886">
    <property type="term" value="C:plasma membrane"/>
    <property type="evidence" value="ECO:0007669"/>
    <property type="project" value="InterPro"/>
</dbReference>
<name>A0A5J5MWT8_MUNRE</name>
<comment type="subcellular location">
    <subcellularLocation>
        <location evidence="1">Membrane</location>
    </subcellularLocation>
</comment>
<protein>
    <recommendedName>
        <fullName evidence="3">Extracellular cadherin domain-containing protein</fullName>
    </recommendedName>
</protein>
<dbReference type="Proteomes" id="UP000326062">
    <property type="component" value="Chromosome 2"/>
</dbReference>
<sequence length="237" mass="27193">MWCRNKKLPLLFYPFWFCRGGKLKVKIYSLIHQMSKSQPPERIIRKQALKCTILVDNMLIKGTAGGPDPTIELSLKDNVDYWVLLDPVKQMLFLNSTGRVLDRDPPMNIHSIVVQVQCINKKVGTVIYHEVRIVVRDRNDNSPTFNIVPVTSTLFLKLFKILTGKATCQSMLNHFDSLCNLTTSTRTPIFFSTLLITNFSNTILIVDCWCQNILHFIEVQKTVIKSSSQIYKSILKS</sequence>
<dbReference type="GO" id="GO:0007605">
    <property type="term" value="P:sensory perception of sound"/>
    <property type="evidence" value="ECO:0007669"/>
    <property type="project" value="InterPro"/>
</dbReference>
<dbReference type="Gene3D" id="2.60.40.3430">
    <property type="match status" value="1"/>
</dbReference>
<keyword evidence="2" id="KW-0472">Membrane</keyword>
<evidence type="ECO:0000256" key="2">
    <source>
        <dbReference type="ARBA" id="ARBA00023136"/>
    </source>
</evidence>
<evidence type="ECO:0000256" key="1">
    <source>
        <dbReference type="ARBA" id="ARBA00004370"/>
    </source>
</evidence>
<proteinExistence type="predicted"/>
<feature type="domain" description="Extracellular cadherin" evidence="3">
    <location>
        <begin position="43"/>
        <end position="138"/>
    </location>
</feature>
<reference evidence="4 5" key="1">
    <citation type="submission" date="2019-06" db="EMBL/GenBank/DDBJ databases">
        <title>Discovery of a novel chromosome fission-fusion reversal in muntjac.</title>
        <authorList>
            <person name="Mudd A.B."/>
            <person name="Bredeson J.V."/>
            <person name="Baum R."/>
            <person name="Hockemeyer D."/>
            <person name="Rokhsar D.S."/>
        </authorList>
    </citation>
    <scope>NUCLEOTIDE SEQUENCE [LARGE SCALE GENOMIC DNA]</scope>
    <source>
        <strain evidence="4">UCam_UCB_Mr</strain>
        <tissue evidence="4">Fibroblast cell line</tissue>
    </source>
</reference>
<accession>A0A5J5MWT8</accession>
<dbReference type="InterPro" id="IPR030718">
    <property type="entry name" value="EC_dom_sf"/>
</dbReference>
<dbReference type="InterPro" id="IPR020894">
    <property type="entry name" value="Cadherin_CS"/>
</dbReference>
<dbReference type="InterPro" id="IPR041149">
    <property type="entry name" value="EC_dom"/>
</dbReference>
<dbReference type="AlphaFoldDB" id="A0A5J5MWT8"/>
<dbReference type="FunFam" id="2.60.40.3430:FF:000001">
    <property type="entry name" value="protocadherin-15 isoform X1"/>
    <property type="match status" value="1"/>
</dbReference>
<comment type="caution">
    <text evidence="4">The sequence shown here is derived from an EMBL/GenBank/DDBJ whole genome shotgun (WGS) entry which is preliminary data.</text>
</comment>
<evidence type="ECO:0000259" key="3">
    <source>
        <dbReference type="Pfam" id="PF18432"/>
    </source>
</evidence>
<dbReference type="GO" id="GO:0032420">
    <property type="term" value="C:stereocilium"/>
    <property type="evidence" value="ECO:0007669"/>
    <property type="project" value="InterPro"/>
</dbReference>
<gene>
    <name evidence="4" type="ORF">FD755_006651</name>
</gene>
<dbReference type="EMBL" id="VCEB01000002">
    <property type="protein sequence ID" value="KAB0384734.1"/>
    <property type="molecule type" value="Genomic_DNA"/>
</dbReference>
<organism evidence="4 5">
    <name type="scientific">Muntiacus reevesi</name>
    <name type="common">Reeves' muntjac</name>
    <name type="synonym">Cervus reevesi</name>
    <dbReference type="NCBI Taxonomy" id="9886"/>
    <lineage>
        <taxon>Eukaryota</taxon>
        <taxon>Metazoa</taxon>
        <taxon>Chordata</taxon>
        <taxon>Craniata</taxon>
        <taxon>Vertebrata</taxon>
        <taxon>Euteleostomi</taxon>
        <taxon>Mammalia</taxon>
        <taxon>Eutheria</taxon>
        <taxon>Laurasiatheria</taxon>
        <taxon>Artiodactyla</taxon>
        <taxon>Ruminantia</taxon>
        <taxon>Pecora</taxon>
        <taxon>Cervidae</taxon>
        <taxon>Muntiacinae</taxon>
        <taxon>Muntiacus</taxon>
    </lineage>
</organism>
<dbReference type="GO" id="GO:0007155">
    <property type="term" value="P:cell adhesion"/>
    <property type="evidence" value="ECO:0007669"/>
    <property type="project" value="InterPro"/>
</dbReference>
<evidence type="ECO:0000313" key="4">
    <source>
        <dbReference type="EMBL" id="KAB0384734.1"/>
    </source>
</evidence>
<keyword evidence="5" id="KW-1185">Reference proteome</keyword>
<dbReference type="Pfam" id="PF18432">
    <property type="entry name" value="ECD"/>
    <property type="match status" value="1"/>
</dbReference>
<dbReference type="GO" id="GO:0048839">
    <property type="term" value="P:inner ear development"/>
    <property type="evidence" value="ECO:0007669"/>
    <property type="project" value="InterPro"/>
</dbReference>
<evidence type="ECO:0000313" key="5">
    <source>
        <dbReference type="Proteomes" id="UP000326062"/>
    </source>
</evidence>